<comment type="catalytic activity">
    <reaction evidence="1">
        <text>ATP + protein L-histidine = ADP + protein N-phospho-L-histidine.</text>
        <dbReference type="EC" id="2.7.13.3"/>
    </reaction>
</comment>
<dbReference type="Pfam" id="PF02518">
    <property type="entry name" value="HATPase_c"/>
    <property type="match status" value="1"/>
</dbReference>
<dbReference type="Gene3D" id="3.30.450.20">
    <property type="entry name" value="PAS domain"/>
    <property type="match status" value="1"/>
</dbReference>
<dbReference type="SUPFAM" id="SSF52172">
    <property type="entry name" value="CheY-like"/>
    <property type="match status" value="1"/>
</dbReference>
<dbReference type="InterPro" id="IPR036097">
    <property type="entry name" value="HisK_dim/P_sf"/>
</dbReference>
<evidence type="ECO:0000256" key="1">
    <source>
        <dbReference type="ARBA" id="ARBA00000085"/>
    </source>
</evidence>
<dbReference type="Gene3D" id="3.40.50.2300">
    <property type="match status" value="1"/>
</dbReference>
<dbReference type="SMART" id="SM00448">
    <property type="entry name" value="REC"/>
    <property type="match status" value="1"/>
</dbReference>
<dbReference type="Pfam" id="PF08448">
    <property type="entry name" value="PAS_4"/>
    <property type="match status" value="1"/>
</dbReference>
<feature type="domain" description="Response regulatory" evidence="8">
    <location>
        <begin position="560"/>
        <end position="676"/>
    </location>
</feature>
<dbReference type="CDD" id="cd00130">
    <property type="entry name" value="PAS"/>
    <property type="match status" value="1"/>
</dbReference>
<dbReference type="SUPFAM" id="SSF55781">
    <property type="entry name" value="GAF domain-like"/>
    <property type="match status" value="1"/>
</dbReference>
<dbReference type="InterPro" id="IPR003661">
    <property type="entry name" value="HisK_dim/P_dom"/>
</dbReference>
<keyword evidence="10" id="KW-0547">Nucleotide-binding</keyword>
<dbReference type="PROSITE" id="PS50110">
    <property type="entry name" value="RESPONSE_REGULATORY"/>
    <property type="match status" value="1"/>
</dbReference>
<dbReference type="NCBIfam" id="TIGR00229">
    <property type="entry name" value="sensory_box"/>
    <property type="match status" value="1"/>
</dbReference>
<dbReference type="Proteomes" id="UP000321323">
    <property type="component" value="Chromosome"/>
</dbReference>
<evidence type="ECO:0000256" key="2">
    <source>
        <dbReference type="ARBA" id="ARBA00012438"/>
    </source>
</evidence>
<keyword evidence="11" id="KW-1185">Reference proteome</keyword>
<keyword evidence="4" id="KW-0808">Transferase</keyword>
<dbReference type="SMART" id="SM00387">
    <property type="entry name" value="HATPase_c"/>
    <property type="match status" value="1"/>
</dbReference>
<accession>A0ABZ1UQ64</accession>
<dbReference type="PANTHER" id="PTHR43547">
    <property type="entry name" value="TWO-COMPONENT HISTIDINE KINASE"/>
    <property type="match status" value="1"/>
</dbReference>
<dbReference type="Pfam" id="PF00072">
    <property type="entry name" value="Response_reg"/>
    <property type="match status" value="1"/>
</dbReference>
<dbReference type="InterPro" id="IPR011006">
    <property type="entry name" value="CheY-like_superfamily"/>
</dbReference>
<keyword evidence="3 6" id="KW-0597">Phosphoprotein</keyword>
<gene>
    <name evidence="10" type="ORF">E7V67_007040</name>
</gene>
<dbReference type="SUPFAM" id="SSF55874">
    <property type="entry name" value="ATPase domain of HSP90 chaperone/DNA topoisomerase II/histidine kinase"/>
    <property type="match status" value="1"/>
</dbReference>
<evidence type="ECO:0000259" key="7">
    <source>
        <dbReference type="PROSITE" id="PS50109"/>
    </source>
</evidence>
<dbReference type="InterPro" id="IPR003594">
    <property type="entry name" value="HATPase_dom"/>
</dbReference>
<evidence type="ECO:0000256" key="3">
    <source>
        <dbReference type="ARBA" id="ARBA00022553"/>
    </source>
</evidence>
<dbReference type="GO" id="GO:0005524">
    <property type="term" value="F:ATP binding"/>
    <property type="evidence" value="ECO:0007669"/>
    <property type="project" value="UniProtKB-KW"/>
</dbReference>
<feature type="domain" description="Histidine kinase" evidence="7">
    <location>
        <begin position="314"/>
        <end position="532"/>
    </location>
</feature>
<dbReference type="CDD" id="cd00082">
    <property type="entry name" value="HisKA"/>
    <property type="match status" value="1"/>
</dbReference>
<evidence type="ECO:0000313" key="11">
    <source>
        <dbReference type="Proteomes" id="UP000321323"/>
    </source>
</evidence>
<sequence length="680" mass="72887">MPDFVPSAVPADAVYRTFFDQATHFAGLMTLDGTMIDVNRISLEAGGHRREDIIGRRFWDCAWWRRSQAVMDEVRACTLRAAAGATVRCELPYHREDERTCWTDIVFAPVTDGAGAVQYVAATGADITERRQVEARLRLLDTIGEATRVATDARAIMAEATRLLGEHLGVTRVAYADVEPDNDRFTIRHDWTVPGAISTAGVYSLDLFGSRATSNLRVGRTLLINDVDRELAPGDGDGMFNAIGIKAIICCPLVKGGALVAMMAVHQQQPRNWTTDEIALVEAVVERCWAHIERVRSTEALRQADRHKSEFLATLAHELRNPLAPISNGLELLRLGAERGADMRHVRDMMTRQVNHMVHLVNDLLDIARVSSGKIVLRRQVADLKDVIASAVETNLPALQAPGHLLTVDLPDQPLLVDVDVVRMSQVLGNLLSNAAKYTPAGGRIAVAARRDGSNVVITVSDNGIGIASAALEAVFEMFTQVGRSIERSKGGLGIGLSLVRRLMTLHGGSASAASAGEGRGSTFTLRLPVAGQPAQALPVGAAAESDAAPAGGTAGAPLRVLIADDNVDAANTLDALLRLAGHDTRVAHDGAAALALAESFRPQLAFLDLGMPRLDGYETARRLRELPHMADLALVALTGWGAAEDRARARAAGFDRHLLKPAAPEEVAAALALARVARG</sequence>
<dbReference type="CDD" id="cd00075">
    <property type="entry name" value="HATPase"/>
    <property type="match status" value="1"/>
</dbReference>
<evidence type="ECO:0000256" key="6">
    <source>
        <dbReference type="PROSITE-ProRule" id="PRU00169"/>
    </source>
</evidence>
<dbReference type="SMART" id="SM00065">
    <property type="entry name" value="GAF"/>
    <property type="match status" value="1"/>
</dbReference>
<dbReference type="EMBL" id="CP136508">
    <property type="protein sequence ID" value="WUR14860.1"/>
    <property type="molecule type" value="Genomic_DNA"/>
</dbReference>
<dbReference type="SUPFAM" id="SSF55785">
    <property type="entry name" value="PYP-like sensor domain (PAS domain)"/>
    <property type="match status" value="1"/>
</dbReference>
<feature type="domain" description="PAC" evidence="9">
    <location>
        <begin position="87"/>
        <end position="139"/>
    </location>
</feature>
<keyword evidence="10" id="KW-0067">ATP-binding</keyword>
<dbReference type="InterPro" id="IPR005467">
    <property type="entry name" value="His_kinase_dom"/>
</dbReference>
<dbReference type="InterPro" id="IPR004358">
    <property type="entry name" value="Sig_transdc_His_kin-like_C"/>
</dbReference>
<dbReference type="InterPro" id="IPR036890">
    <property type="entry name" value="HATPase_C_sf"/>
</dbReference>
<keyword evidence="5" id="KW-0418">Kinase</keyword>
<dbReference type="InterPro" id="IPR000014">
    <property type="entry name" value="PAS"/>
</dbReference>
<dbReference type="InterPro" id="IPR013656">
    <property type="entry name" value="PAS_4"/>
</dbReference>
<dbReference type="PROSITE" id="PS50109">
    <property type="entry name" value="HIS_KIN"/>
    <property type="match status" value="1"/>
</dbReference>
<evidence type="ECO:0000259" key="9">
    <source>
        <dbReference type="PROSITE" id="PS50113"/>
    </source>
</evidence>
<evidence type="ECO:0000256" key="5">
    <source>
        <dbReference type="ARBA" id="ARBA00022777"/>
    </source>
</evidence>
<organism evidence="10 11">
    <name type="scientific">[Empedobacter] haloabium</name>
    <dbReference type="NCBI Taxonomy" id="592317"/>
    <lineage>
        <taxon>Bacteria</taxon>
        <taxon>Pseudomonadati</taxon>
        <taxon>Pseudomonadota</taxon>
        <taxon>Betaproteobacteria</taxon>
        <taxon>Burkholderiales</taxon>
        <taxon>Oxalobacteraceae</taxon>
        <taxon>Telluria group</taxon>
        <taxon>Telluria group incertae sedis</taxon>
    </lineage>
</organism>
<evidence type="ECO:0000259" key="8">
    <source>
        <dbReference type="PROSITE" id="PS50110"/>
    </source>
</evidence>
<dbReference type="PROSITE" id="PS50113">
    <property type="entry name" value="PAC"/>
    <property type="match status" value="1"/>
</dbReference>
<name>A0ABZ1UQ64_9BURK</name>
<evidence type="ECO:0000313" key="10">
    <source>
        <dbReference type="EMBL" id="WUR14860.1"/>
    </source>
</evidence>
<dbReference type="EC" id="2.7.13.3" evidence="2"/>
<dbReference type="Gene3D" id="3.30.450.40">
    <property type="match status" value="1"/>
</dbReference>
<dbReference type="Gene3D" id="3.30.565.10">
    <property type="entry name" value="Histidine kinase-like ATPase, C-terminal domain"/>
    <property type="match status" value="1"/>
</dbReference>
<dbReference type="PRINTS" id="PR00344">
    <property type="entry name" value="BCTRLSENSOR"/>
</dbReference>
<dbReference type="Pfam" id="PF00512">
    <property type="entry name" value="HisKA"/>
    <property type="match status" value="1"/>
</dbReference>
<reference evidence="10 11" key="1">
    <citation type="journal article" date="2019" name="Int. J. Syst. Evol. Microbiol.">
        <title>The Draft Whole-Genome Sequence of the Antibiotic Producer Empedobacter haloabium ATCC 31962 Provides Indications for Its Taxonomic Reclassification.</title>
        <authorList>
            <person name="Miess H."/>
            <person name="Arlt P."/>
            <person name="Apel A.K."/>
            <person name="Weber T."/>
            <person name="Nieselt K."/>
            <person name="Hanssen F."/>
            <person name="Czemmel S."/>
            <person name="Nahnsen S."/>
            <person name="Gross H."/>
        </authorList>
    </citation>
    <scope>NUCLEOTIDE SEQUENCE [LARGE SCALE GENOMIC DNA]</scope>
    <source>
        <strain evidence="10 11">ATCC 31962</strain>
    </source>
</reference>
<protein>
    <recommendedName>
        <fullName evidence="2">histidine kinase</fullName>
        <ecNumber evidence="2">2.7.13.3</ecNumber>
    </recommendedName>
</protein>
<dbReference type="SMART" id="SM00388">
    <property type="entry name" value="HisKA"/>
    <property type="match status" value="1"/>
</dbReference>
<feature type="modified residue" description="4-aspartylphosphate" evidence="6">
    <location>
        <position position="609"/>
    </location>
</feature>
<dbReference type="InterPro" id="IPR029016">
    <property type="entry name" value="GAF-like_dom_sf"/>
</dbReference>
<proteinExistence type="predicted"/>
<dbReference type="InterPro" id="IPR001789">
    <property type="entry name" value="Sig_transdc_resp-reg_receiver"/>
</dbReference>
<dbReference type="InterPro" id="IPR003018">
    <property type="entry name" value="GAF"/>
</dbReference>
<dbReference type="Pfam" id="PF01590">
    <property type="entry name" value="GAF"/>
    <property type="match status" value="1"/>
</dbReference>
<dbReference type="SUPFAM" id="SSF47384">
    <property type="entry name" value="Homodimeric domain of signal transducing histidine kinase"/>
    <property type="match status" value="1"/>
</dbReference>
<dbReference type="InterPro" id="IPR000700">
    <property type="entry name" value="PAS-assoc_C"/>
</dbReference>
<evidence type="ECO:0000256" key="4">
    <source>
        <dbReference type="ARBA" id="ARBA00022679"/>
    </source>
</evidence>
<dbReference type="Gene3D" id="1.10.287.130">
    <property type="match status" value="1"/>
</dbReference>
<dbReference type="PANTHER" id="PTHR43547:SF2">
    <property type="entry name" value="HYBRID SIGNAL TRANSDUCTION HISTIDINE KINASE C"/>
    <property type="match status" value="1"/>
</dbReference>
<dbReference type="InterPro" id="IPR035965">
    <property type="entry name" value="PAS-like_dom_sf"/>
</dbReference>